<evidence type="ECO:0000256" key="1">
    <source>
        <dbReference type="ARBA" id="ARBA00022490"/>
    </source>
</evidence>
<feature type="active site" description="Cysteine persulfide intermediate" evidence="3">
    <location>
        <position position="128"/>
    </location>
</feature>
<gene>
    <name evidence="3 4" type="primary">fdhD</name>
    <name evidence="4" type="ORF">ACFOUW_19585</name>
</gene>
<dbReference type="PANTHER" id="PTHR30592:SF1">
    <property type="entry name" value="SULFUR CARRIER PROTEIN FDHD"/>
    <property type="match status" value="1"/>
</dbReference>
<name>A0ABV7YE24_9ACTN</name>
<evidence type="ECO:0000256" key="3">
    <source>
        <dbReference type="HAMAP-Rule" id="MF_00187"/>
    </source>
</evidence>
<dbReference type="SUPFAM" id="SSF53927">
    <property type="entry name" value="Cytidine deaminase-like"/>
    <property type="match status" value="1"/>
</dbReference>
<dbReference type="NCBIfam" id="NF001943">
    <property type="entry name" value="PRK00724.1-2"/>
    <property type="match status" value="1"/>
</dbReference>
<proteinExistence type="inferred from homology"/>
<dbReference type="NCBIfam" id="TIGR00129">
    <property type="entry name" value="fdhD_narQ"/>
    <property type="match status" value="1"/>
</dbReference>
<comment type="function">
    <text evidence="3">Required for formate dehydrogenase (FDH) activity. Acts as a sulfur carrier protein that transfers sulfur from IscS to the molybdenum cofactor prior to its insertion into FDH.</text>
</comment>
<organism evidence="4 5">
    <name type="scientific">Tenggerimyces flavus</name>
    <dbReference type="NCBI Taxonomy" id="1708749"/>
    <lineage>
        <taxon>Bacteria</taxon>
        <taxon>Bacillati</taxon>
        <taxon>Actinomycetota</taxon>
        <taxon>Actinomycetes</taxon>
        <taxon>Propionibacteriales</taxon>
        <taxon>Nocardioidaceae</taxon>
        <taxon>Tenggerimyces</taxon>
    </lineage>
</organism>
<dbReference type="Gene3D" id="3.40.140.10">
    <property type="entry name" value="Cytidine Deaminase, domain 2"/>
    <property type="match status" value="1"/>
</dbReference>
<dbReference type="PIRSF" id="PIRSF015626">
    <property type="entry name" value="FdhD"/>
    <property type="match status" value="1"/>
</dbReference>
<reference evidence="5" key="1">
    <citation type="journal article" date="2019" name="Int. J. Syst. Evol. Microbiol.">
        <title>The Global Catalogue of Microorganisms (GCM) 10K type strain sequencing project: providing services to taxonomists for standard genome sequencing and annotation.</title>
        <authorList>
            <consortium name="The Broad Institute Genomics Platform"/>
            <consortium name="The Broad Institute Genome Sequencing Center for Infectious Disease"/>
            <person name="Wu L."/>
            <person name="Ma J."/>
        </authorList>
    </citation>
    <scope>NUCLEOTIDE SEQUENCE [LARGE SCALE GENOMIC DNA]</scope>
    <source>
        <strain evidence="5">CGMCC 4.7241</strain>
    </source>
</reference>
<evidence type="ECO:0000313" key="4">
    <source>
        <dbReference type="EMBL" id="MFC3763053.1"/>
    </source>
</evidence>
<evidence type="ECO:0000256" key="2">
    <source>
        <dbReference type="ARBA" id="ARBA00023150"/>
    </source>
</evidence>
<dbReference type="Proteomes" id="UP001595699">
    <property type="component" value="Unassembled WGS sequence"/>
</dbReference>
<dbReference type="InterPro" id="IPR016193">
    <property type="entry name" value="Cytidine_deaminase-like"/>
</dbReference>
<dbReference type="EMBL" id="JBHRZH010000017">
    <property type="protein sequence ID" value="MFC3763053.1"/>
    <property type="molecule type" value="Genomic_DNA"/>
</dbReference>
<feature type="binding site" evidence="3">
    <location>
        <begin position="269"/>
        <end position="274"/>
    </location>
    <ligand>
        <name>Mo-bis(molybdopterin guanine dinucleotide)</name>
        <dbReference type="ChEBI" id="CHEBI:60539"/>
    </ligand>
</feature>
<keyword evidence="5" id="KW-1185">Reference proteome</keyword>
<dbReference type="Pfam" id="PF02634">
    <property type="entry name" value="FdhD-NarQ"/>
    <property type="match status" value="1"/>
</dbReference>
<accession>A0ABV7YE24</accession>
<dbReference type="Gene3D" id="3.10.20.10">
    <property type="match status" value="1"/>
</dbReference>
<comment type="subcellular location">
    <subcellularLocation>
        <location evidence="3">Cytoplasm</location>
    </subcellularLocation>
</comment>
<evidence type="ECO:0000313" key="5">
    <source>
        <dbReference type="Proteomes" id="UP001595699"/>
    </source>
</evidence>
<keyword evidence="1 3" id="KW-0963">Cytoplasm</keyword>
<dbReference type="RefSeq" id="WP_205119862.1">
    <property type="nucleotide sequence ID" value="NZ_JAFBCM010000001.1"/>
</dbReference>
<keyword evidence="2 3" id="KW-0501">Molybdenum cofactor biosynthesis</keyword>
<dbReference type="PANTHER" id="PTHR30592">
    <property type="entry name" value="FORMATE DEHYDROGENASE"/>
    <property type="match status" value="1"/>
</dbReference>
<dbReference type="HAMAP" id="MF_00187">
    <property type="entry name" value="FdhD"/>
    <property type="match status" value="1"/>
</dbReference>
<comment type="similarity">
    <text evidence="3">Belongs to the FdhD family.</text>
</comment>
<dbReference type="InterPro" id="IPR003786">
    <property type="entry name" value="FdhD"/>
</dbReference>
<sequence length="287" mass="30787">MTEELTVGRKRPGTVVRVRVREVNGSDSRYRDDQLATEEPLEIRLAQPGSEARSLVVTMRTPGADFELAAGFLSSEGIIASSSDVRRVAYCVDASLTPEQLYNVVTVELTRPAQHLPAPRYGAATSACGVCGKKSLDELELRGCSPVASGPVVEPEVLHTLADRLRETQNVFTRTGGLHGSGLFSADGTLLCAREDIGRHNAVDKLVGWALLNDKLPLSDTVLMVSGRAGYEITQKALAAGIPFIAAVGAPSSLAVDLAKRFGMTLAGFVRNERFVLYSHPERVALD</sequence>
<comment type="caution">
    <text evidence="4">The sequence shown here is derived from an EMBL/GenBank/DDBJ whole genome shotgun (WGS) entry which is preliminary data.</text>
</comment>
<protein>
    <recommendedName>
        <fullName evidence="3">Sulfur carrier protein FdhD</fullName>
    </recommendedName>
</protein>